<dbReference type="InterPro" id="IPR043749">
    <property type="entry name" value="DUF5694"/>
</dbReference>
<dbReference type="EMBL" id="FOMR01000021">
    <property type="protein sequence ID" value="SFE50233.1"/>
    <property type="molecule type" value="Genomic_DNA"/>
</dbReference>
<reference evidence="2" key="1">
    <citation type="submission" date="2016-10" db="EMBL/GenBank/DDBJ databases">
        <authorList>
            <person name="Varghese N."/>
            <person name="Submissions S."/>
        </authorList>
    </citation>
    <scope>NUCLEOTIDE SEQUENCE [LARGE SCALE GENOMIC DNA]</scope>
    <source>
        <strain evidence="2">DSM 22530</strain>
    </source>
</reference>
<dbReference type="RefSeq" id="WP_090087768.1">
    <property type="nucleotide sequence ID" value="NZ_FOMR01000021.1"/>
</dbReference>
<sequence>MNSKPTVFVLGTDHLDNPNNGDMFMSRTEDLHSEKRQSEIRHVVDCLKKFNPTKIALEVLTKDQRKLNENYQSFLNGNFKLTSNERHQFGFQLAEKMKVRELFAVDWNDNVDGVPDLGVWAEANTSSVFDDAIEKGKQLTLKYEEYFKNHTIKDYLLLLNAEENVKSNQEIYMKLALMGTQSNPTGPMWVAQYWYYRNMIIYKNIADLVSSSDDRIFVLYGAGHLYLLKQFLTESNIFNVKTAQDYLTN</sequence>
<dbReference type="STRING" id="640948.SAMN05216238_1212"/>
<gene>
    <name evidence="1" type="ORF">SAMN05216238_1212</name>
</gene>
<dbReference type="Proteomes" id="UP000199474">
    <property type="component" value="Unassembled WGS sequence"/>
</dbReference>
<organism evidence="1 2">
    <name type="scientific">Lentibacillus persicus</name>
    <dbReference type="NCBI Taxonomy" id="640948"/>
    <lineage>
        <taxon>Bacteria</taxon>
        <taxon>Bacillati</taxon>
        <taxon>Bacillota</taxon>
        <taxon>Bacilli</taxon>
        <taxon>Bacillales</taxon>
        <taxon>Bacillaceae</taxon>
        <taxon>Lentibacillus</taxon>
    </lineage>
</organism>
<dbReference type="OrthoDB" id="2080342at2"/>
<accession>A0A1I2B4L9</accession>
<protein>
    <recommendedName>
        <fullName evidence="3">Haem-binding uptake Tiki superfamily ChaN domain-containing protein</fullName>
    </recommendedName>
</protein>
<dbReference type="AlphaFoldDB" id="A0A1I2B4L9"/>
<evidence type="ECO:0000313" key="1">
    <source>
        <dbReference type="EMBL" id="SFE50233.1"/>
    </source>
</evidence>
<dbReference type="Pfam" id="PF18950">
    <property type="entry name" value="DUF5694"/>
    <property type="match status" value="1"/>
</dbReference>
<name>A0A1I2B4L9_9BACI</name>
<evidence type="ECO:0000313" key="2">
    <source>
        <dbReference type="Proteomes" id="UP000199474"/>
    </source>
</evidence>
<proteinExistence type="predicted"/>
<keyword evidence="2" id="KW-1185">Reference proteome</keyword>
<evidence type="ECO:0008006" key="3">
    <source>
        <dbReference type="Google" id="ProtNLM"/>
    </source>
</evidence>